<keyword evidence="2" id="KW-0812">Transmembrane</keyword>
<feature type="transmembrane region" description="Helical" evidence="2">
    <location>
        <begin position="169"/>
        <end position="187"/>
    </location>
</feature>
<evidence type="ECO:0000256" key="1">
    <source>
        <dbReference type="SAM" id="MobiDB-lite"/>
    </source>
</evidence>
<sequence length="390" mass="42016">MKARSSIPPWKRPGWVLWFVLAAVCSCWFILHMPVDSRRMRDVPTTATQTADASPARGAPGGVLPTQASGQPSDAERIFMKLETFGRLFAIVGIAAFCGGLMEARQWHMVLALLMGRLTRMARLPEIVGLAMPTALCSNAAANSILVSSHAEGQIRTSALIAGGMMNSYLAYISHSIRVMFPVIGAIGLPGVLYFGMQFTGGFLVLLCILLWNRWYVSRHGESPCATESGSTSQPLAWPHAISKAAIRSFSLLFRMACMTVPLMLGIEWLLKNGVLDFWETALPHAVTELFPTELLSAVAAQFGGLVQSSAVAANLRAEGLIDNSQILLAMLVGSALGNPFRALRRNLPSALAIFPVPIALSIVLGMQLSRFLVTLAGIAGVIWIMLNTP</sequence>
<dbReference type="EMBL" id="ADCP02000001">
    <property type="protein sequence ID" value="EFV45002.1"/>
    <property type="molecule type" value="Genomic_DNA"/>
</dbReference>
<keyword evidence="2" id="KW-0472">Membrane</keyword>
<dbReference type="RefSeq" id="WP_005026078.1">
    <property type="nucleotide sequence ID" value="NZ_KE150238.1"/>
</dbReference>
<dbReference type="PANTHER" id="PTHR38139">
    <property type="entry name" value="GATE DOMAIN-CONTAINING PROTEIN"/>
    <property type="match status" value="1"/>
</dbReference>
<evidence type="ECO:0000256" key="2">
    <source>
        <dbReference type="SAM" id="Phobius"/>
    </source>
</evidence>
<evidence type="ECO:0000313" key="3">
    <source>
        <dbReference type="EMBL" id="EFV45002.1"/>
    </source>
</evidence>
<feature type="transmembrane region" description="Helical" evidence="2">
    <location>
        <begin position="372"/>
        <end position="389"/>
    </location>
</feature>
<feature type="transmembrane region" description="Helical" evidence="2">
    <location>
        <begin position="193"/>
        <end position="212"/>
    </location>
</feature>
<evidence type="ECO:0000313" key="4">
    <source>
        <dbReference type="Proteomes" id="UP000006034"/>
    </source>
</evidence>
<dbReference type="PANTHER" id="PTHR38139:SF1">
    <property type="entry name" value="NUCLEOSIDE TRANSPORTER_FEOB GTPASE GATE DOMAIN-CONTAINING PROTEIN"/>
    <property type="match status" value="1"/>
</dbReference>
<dbReference type="HOGENOM" id="CLU_707262_0_0_7"/>
<dbReference type="PROSITE" id="PS51257">
    <property type="entry name" value="PROKAR_LIPOPROTEIN"/>
    <property type="match status" value="1"/>
</dbReference>
<dbReference type="AlphaFoldDB" id="E5Y4Q4"/>
<dbReference type="OrthoDB" id="5453678at2"/>
<feature type="transmembrane region" description="Helical" evidence="2">
    <location>
        <begin position="127"/>
        <end position="148"/>
    </location>
</feature>
<dbReference type="eggNOG" id="COG3366">
    <property type="taxonomic scope" value="Bacteria"/>
</dbReference>
<feature type="transmembrane region" description="Helical" evidence="2">
    <location>
        <begin position="252"/>
        <end position="271"/>
    </location>
</feature>
<evidence type="ECO:0008006" key="5">
    <source>
        <dbReference type="Google" id="ProtNLM"/>
    </source>
</evidence>
<name>E5Y4Q4_BILW3</name>
<feature type="transmembrane region" description="Helical" evidence="2">
    <location>
        <begin position="348"/>
        <end position="365"/>
    </location>
</feature>
<feature type="region of interest" description="Disordered" evidence="1">
    <location>
        <begin position="44"/>
        <end position="71"/>
    </location>
</feature>
<proteinExistence type="predicted"/>
<comment type="caution">
    <text evidence="3">The sequence shown here is derived from an EMBL/GenBank/DDBJ whole genome shotgun (WGS) entry which is preliminary data.</text>
</comment>
<keyword evidence="2" id="KW-1133">Transmembrane helix</keyword>
<dbReference type="Proteomes" id="UP000006034">
    <property type="component" value="Unassembled WGS sequence"/>
</dbReference>
<feature type="transmembrane region" description="Helical" evidence="2">
    <location>
        <begin position="88"/>
        <end position="107"/>
    </location>
</feature>
<dbReference type="InterPro" id="IPR038880">
    <property type="entry name" value="MJ0871-like"/>
</dbReference>
<dbReference type="STRING" id="563192.HMPREF0179_01166"/>
<feature type="transmembrane region" description="Helical" evidence="2">
    <location>
        <begin position="15"/>
        <end position="31"/>
    </location>
</feature>
<organism evidence="3 4">
    <name type="scientific">Bilophila wadsworthia (strain 3_1_6)</name>
    <dbReference type="NCBI Taxonomy" id="563192"/>
    <lineage>
        <taxon>Bacteria</taxon>
        <taxon>Pseudomonadati</taxon>
        <taxon>Thermodesulfobacteriota</taxon>
        <taxon>Desulfovibrionia</taxon>
        <taxon>Desulfovibrionales</taxon>
        <taxon>Desulfovibrionaceae</taxon>
        <taxon>Bilophila</taxon>
    </lineage>
</organism>
<accession>E5Y4Q4</accession>
<keyword evidence="4" id="KW-1185">Reference proteome</keyword>
<gene>
    <name evidence="3" type="ORF">HMPREF0179_01166</name>
</gene>
<reference evidence="3 4" key="1">
    <citation type="submission" date="2010-10" db="EMBL/GenBank/DDBJ databases">
        <authorList>
            <consortium name="The Broad Institute Genome Sequencing Platform"/>
            <person name="Ward D."/>
            <person name="Earl A."/>
            <person name="Feldgarden M."/>
            <person name="Young S.K."/>
            <person name="Gargeya S."/>
            <person name="Zeng Q."/>
            <person name="Alvarado L."/>
            <person name="Berlin A."/>
            <person name="Bochicchio J."/>
            <person name="Chapman S.B."/>
            <person name="Chen Z."/>
            <person name="Freedman E."/>
            <person name="Gellesch M."/>
            <person name="Goldberg J."/>
            <person name="Griggs A."/>
            <person name="Gujja S."/>
            <person name="Heilman E."/>
            <person name="Heiman D."/>
            <person name="Howarth C."/>
            <person name="Mehta T."/>
            <person name="Neiman D."/>
            <person name="Pearson M."/>
            <person name="Roberts A."/>
            <person name="Saif S."/>
            <person name="Shea T."/>
            <person name="Shenoy N."/>
            <person name="Sisk P."/>
            <person name="Stolte C."/>
            <person name="Sykes S."/>
            <person name="White J."/>
            <person name="Yandava C."/>
            <person name="Allen-Vercoe E."/>
            <person name="Sibley C."/>
            <person name="Ambrose C.E."/>
            <person name="Strauss J."/>
            <person name="Daigneault M."/>
            <person name="Haas B."/>
            <person name="Nusbaum C."/>
            <person name="Birren B."/>
        </authorList>
    </citation>
    <scope>NUCLEOTIDE SEQUENCE [LARGE SCALE GENOMIC DNA]</scope>
    <source>
        <strain evidence="3 4">3_1_6</strain>
    </source>
</reference>
<protein>
    <recommendedName>
        <fullName evidence="5">Nucleoside transporter/FeoB GTPase Gate domain-containing protein</fullName>
    </recommendedName>
</protein>
<reference evidence="3 4" key="2">
    <citation type="submission" date="2013-04" db="EMBL/GenBank/DDBJ databases">
        <title>The Genome Sequence of Bilophila wadsworthia 3_1_6.</title>
        <authorList>
            <consortium name="The Broad Institute Genomics Platform"/>
            <person name="Earl A."/>
            <person name="Ward D."/>
            <person name="Feldgarden M."/>
            <person name="Gevers D."/>
            <person name="Sibley C."/>
            <person name="Strauss J."/>
            <person name="Allen-Vercoe E."/>
            <person name="Walker B."/>
            <person name="Young S."/>
            <person name="Zeng Q."/>
            <person name="Gargeya S."/>
            <person name="Fitzgerald M."/>
            <person name="Haas B."/>
            <person name="Abouelleil A."/>
            <person name="Allen A.W."/>
            <person name="Alvarado L."/>
            <person name="Arachchi H.M."/>
            <person name="Berlin A.M."/>
            <person name="Chapman S.B."/>
            <person name="Gainer-Dewar J."/>
            <person name="Goldberg J."/>
            <person name="Griggs A."/>
            <person name="Gujja S."/>
            <person name="Hansen M."/>
            <person name="Howarth C."/>
            <person name="Imamovic A."/>
            <person name="Ireland A."/>
            <person name="Larimer J."/>
            <person name="McCowan C."/>
            <person name="Murphy C."/>
            <person name="Pearson M."/>
            <person name="Poon T.W."/>
            <person name="Priest M."/>
            <person name="Roberts A."/>
            <person name="Saif S."/>
            <person name="Shea T."/>
            <person name="Sisk P."/>
            <person name="Sykes S."/>
            <person name="Wortman J."/>
            <person name="Nusbaum C."/>
            <person name="Birren B."/>
        </authorList>
    </citation>
    <scope>NUCLEOTIDE SEQUENCE [LARGE SCALE GENOMIC DNA]</scope>
    <source>
        <strain evidence="3 4">3_1_6</strain>
    </source>
</reference>
<dbReference type="GeneID" id="78086303"/>